<gene>
    <name evidence="3" type="ORF">GCM10010917_12240</name>
</gene>
<dbReference type="PANTHER" id="PTHR43569">
    <property type="entry name" value="AMIDOHYDROLASE"/>
    <property type="match status" value="1"/>
</dbReference>
<comment type="similarity">
    <text evidence="1">Belongs to the metallo-dependent hydrolases superfamily.</text>
</comment>
<sequence>MRIDAHQHYWKLARGDYDWITPDMPVLNRDYLPSDLAPHLKQHRMDGSIVVQAAQAMEETDYLLSLAGEEESILGVVGWLDLQDSSYKENLERFRRHPKFVGIRVMIQEMPDAAVILHEPFIEAFTYLSEQETPVDLLVTSGQLDSLVQLMDLVPDLHGVVDHLAKPDIANQRLEPWKSQMKQIARHPNVYCKLSGMVTEADHLQWQPSDFTSYIHSILEIFGPDRVMFGSDWPVCLLAASYSQVFELLNDQLPQTLTAEQKENIFGHNASRFYKLKALPHI</sequence>
<protein>
    <submittedName>
        <fullName evidence="3">Amidohydrolase</fullName>
    </submittedName>
</protein>
<accession>A0ABQ1FUC2</accession>
<dbReference type="EMBL" id="BMHF01000003">
    <property type="protein sequence ID" value="GGA28889.1"/>
    <property type="molecule type" value="Genomic_DNA"/>
</dbReference>
<evidence type="ECO:0000313" key="4">
    <source>
        <dbReference type="Proteomes" id="UP000609323"/>
    </source>
</evidence>
<dbReference type="InterPro" id="IPR032466">
    <property type="entry name" value="Metal_Hydrolase"/>
</dbReference>
<feature type="domain" description="Amidohydrolase-related" evidence="2">
    <location>
        <begin position="3"/>
        <end position="276"/>
    </location>
</feature>
<reference evidence="4" key="1">
    <citation type="journal article" date="2019" name="Int. J. Syst. Evol. Microbiol.">
        <title>The Global Catalogue of Microorganisms (GCM) 10K type strain sequencing project: providing services to taxonomists for standard genome sequencing and annotation.</title>
        <authorList>
            <consortium name="The Broad Institute Genomics Platform"/>
            <consortium name="The Broad Institute Genome Sequencing Center for Infectious Disease"/>
            <person name="Wu L."/>
            <person name="Ma J."/>
        </authorList>
    </citation>
    <scope>NUCLEOTIDE SEQUENCE [LARGE SCALE GENOMIC DNA]</scope>
    <source>
        <strain evidence="4">CGMCC 1.15044</strain>
    </source>
</reference>
<dbReference type="Gene3D" id="3.20.20.140">
    <property type="entry name" value="Metal-dependent hydrolases"/>
    <property type="match status" value="1"/>
</dbReference>
<keyword evidence="4" id="KW-1185">Reference proteome</keyword>
<dbReference type="Pfam" id="PF04909">
    <property type="entry name" value="Amidohydro_2"/>
    <property type="match status" value="1"/>
</dbReference>
<dbReference type="SUPFAM" id="SSF51556">
    <property type="entry name" value="Metallo-dependent hydrolases"/>
    <property type="match status" value="1"/>
</dbReference>
<dbReference type="RefSeq" id="WP_094092982.1">
    <property type="nucleotide sequence ID" value="NZ_BMHF01000003.1"/>
</dbReference>
<name>A0ABQ1FUC2_9BACL</name>
<dbReference type="PANTHER" id="PTHR43569:SF2">
    <property type="entry name" value="AMIDOHYDROLASE-RELATED DOMAIN-CONTAINING PROTEIN"/>
    <property type="match status" value="1"/>
</dbReference>
<comment type="caution">
    <text evidence="3">The sequence shown here is derived from an EMBL/GenBank/DDBJ whole genome shotgun (WGS) entry which is preliminary data.</text>
</comment>
<proteinExistence type="inferred from homology"/>
<evidence type="ECO:0000259" key="2">
    <source>
        <dbReference type="Pfam" id="PF04909"/>
    </source>
</evidence>
<organism evidence="3 4">
    <name type="scientific">Paenibacillus physcomitrellae</name>
    <dbReference type="NCBI Taxonomy" id="1619311"/>
    <lineage>
        <taxon>Bacteria</taxon>
        <taxon>Bacillati</taxon>
        <taxon>Bacillota</taxon>
        <taxon>Bacilli</taxon>
        <taxon>Bacillales</taxon>
        <taxon>Paenibacillaceae</taxon>
        <taxon>Paenibacillus</taxon>
    </lineage>
</organism>
<evidence type="ECO:0000256" key="1">
    <source>
        <dbReference type="ARBA" id="ARBA00038310"/>
    </source>
</evidence>
<evidence type="ECO:0000313" key="3">
    <source>
        <dbReference type="EMBL" id="GGA28889.1"/>
    </source>
</evidence>
<dbReference type="Proteomes" id="UP000609323">
    <property type="component" value="Unassembled WGS sequence"/>
</dbReference>
<dbReference type="InterPro" id="IPR006680">
    <property type="entry name" value="Amidohydro-rel"/>
</dbReference>
<dbReference type="InterPro" id="IPR052350">
    <property type="entry name" value="Metallo-dep_Lactonases"/>
</dbReference>